<dbReference type="Proteomes" id="UP000648075">
    <property type="component" value="Unassembled WGS sequence"/>
</dbReference>
<name>A0A918PAP5_9SPHN</name>
<evidence type="ECO:0000259" key="1">
    <source>
        <dbReference type="PROSITE" id="PS51819"/>
    </source>
</evidence>
<accession>A0A918PAP5</accession>
<reference evidence="2" key="1">
    <citation type="journal article" date="2014" name="Int. J. Syst. Evol. Microbiol.">
        <title>Complete genome sequence of Corynebacterium casei LMG S-19264T (=DSM 44701T), isolated from a smear-ripened cheese.</title>
        <authorList>
            <consortium name="US DOE Joint Genome Institute (JGI-PGF)"/>
            <person name="Walter F."/>
            <person name="Albersmeier A."/>
            <person name="Kalinowski J."/>
            <person name="Ruckert C."/>
        </authorList>
    </citation>
    <scope>NUCLEOTIDE SEQUENCE</scope>
    <source>
        <strain evidence="2">KCTC 32255</strain>
    </source>
</reference>
<dbReference type="InterPro" id="IPR037523">
    <property type="entry name" value="VOC_core"/>
</dbReference>
<sequence>MFSHVMVGAADMDEAKRFYDAVFGAMGGQPGIVDGNGRLVYMHNDGLFLVTTPINGEGACHANGGTIGFSMADPAQADAWHAAGVAAGGTTCEDPPGVRESAYGPMYLAYLRDPTGNKLCALHRM</sequence>
<dbReference type="SUPFAM" id="SSF54593">
    <property type="entry name" value="Glyoxalase/Bleomycin resistance protein/Dihydroxybiphenyl dioxygenase"/>
    <property type="match status" value="1"/>
</dbReference>
<dbReference type="CDD" id="cd07262">
    <property type="entry name" value="VOC_like"/>
    <property type="match status" value="1"/>
</dbReference>
<organism evidence="2 3">
    <name type="scientific">Novosphingobium colocasiae</name>
    <dbReference type="NCBI Taxonomy" id="1256513"/>
    <lineage>
        <taxon>Bacteria</taxon>
        <taxon>Pseudomonadati</taxon>
        <taxon>Pseudomonadota</taxon>
        <taxon>Alphaproteobacteria</taxon>
        <taxon>Sphingomonadales</taxon>
        <taxon>Sphingomonadaceae</taxon>
        <taxon>Novosphingobium</taxon>
    </lineage>
</organism>
<dbReference type="PANTHER" id="PTHR35006">
    <property type="entry name" value="GLYOXALASE FAMILY PROTEIN (AFU_ORTHOLOGUE AFUA_5G14830)"/>
    <property type="match status" value="1"/>
</dbReference>
<dbReference type="InterPro" id="IPR029068">
    <property type="entry name" value="Glyas_Bleomycin-R_OHBP_Dase"/>
</dbReference>
<protein>
    <recommendedName>
        <fullName evidence="1">VOC domain-containing protein</fullName>
    </recommendedName>
</protein>
<dbReference type="EMBL" id="BMZA01000001">
    <property type="protein sequence ID" value="GGY93053.1"/>
    <property type="molecule type" value="Genomic_DNA"/>
</dbReference>
<dbReference type="RefSeq" id="WP_189619482.1">
    <property type="nucleotide sequence ID" value="NZ_BMZA01000001.1"/>
</dbReference>
<proteinExistence type="predicted"/>
<keyword evidence="3" id="KW-1185">Reference proteome</keyword>
<dbReference type="InterPro" id="IPR041581">
    <property type="entry name" value="Glyoxalase_6"/>
</dbReference>
<dbReference type="PROSITE" id="PS51819">
    <property type="entry name" value="VOC"/>
    <property type="match status" value="1"/>
</dbReference>
<gene>
    <name evidence="2" type="ORF">GCM10011614_04930</name>
</gene>
<dbReference type="AlphaFoldDB" id="A0A918PAP5"/>
<evidence type="ECO:0000313" key="2">
    <source>
        <dbReference type="EMBL" id="GGY93053.1"/>
    </source>
</evidence>
<dbReference type="PANTHER" id="PTHR35006:SF1">
    <property type="entry name" value="BLL2941 PROTEIN"/>
    <property type="match status" value="1"/>
</dbReference>
<reference evidence="2" key="2">
    <citation type="submission" date="2020-09" db="EMBL/GenBank/DDBJ databases">
        <authorList>
            <person name="Sun Q."/>
            <person name="Kim S."/>
        </authorList>
    </citation>
    <scope>NUCLEOTIDE SEQUENCE</scope>
    <source>
        <strain evidence="2">KCTC 32255</strain>
    </source>
</reference>
<comment type="caution">
    <text evidence="2">The sequence shown here is derived from an EMBL/GenBank/DDBJ whole genome shotgun (WGS) entry which is preliminary data.</text>
</comment>
<evidence type="ECO:0000313" key="3">
    <source>
        <dbReference type="Proteomes" id="UP000648075"/>
    </source>
</evidence>
<dbReference type="Pfam" id="PF18029">
    <property type="entry name" value="Glyoxalase_6"/>
    <property type="match status" value="1"/>
</dbReference>
<dbReference type="Gene3D" id="3.10.180.10">
    <property type="entry name" value="2,3-Dihydroxybiphenyl 1,2-Dioxygenase, domain 1"/>
    <property type="match status" value="1"/>
</dbReference>
<feature type="domain" description="VOC" evidence="1">
    <location>
        <begin position="1"/>
        <end position="124"/>
    </location>
</feature>